<dbReference type="Gene3D" id="3.30.450.40">
    <property type="match status" value="1"/>
</dbReference>
<feature type="domain" description="GAF" evidence="2">
    <location>
        <begin position="177"/>
        <end position="336"/>
    </location>
</feature>
<reference evidence="4 5" key="1">
    <citation type="submission" date="2015-10" db="EMBL/GenBank/DDBJ databases">
        <title>Draft genome sequence of Streptomyces griseorubiginosus DSM 40469, type strain for the species Streptomyces griseorubiginosus.</title>
        <authorList>
            <person name="Ruckert C."/>
            <person name="Winkler A."/>
            <person name="Kalinowski J."/>
            <person name="Kampfer P."/>
            <person name="Glaeser S."/>
        </authorList>
    </citation>
    <scope>NUCLEOTIDE SEQUENCE [LARGE SCALE GENOMIC DNA]</scope>
    <source>
        <strain evidence="4 5">DSM 40469</strain>
    </source>
</reference>
<dbReference type="SUPFAM" id="SSF55874">
    <property type="entry name" value="ATPase domain of HSP90 chaperone/DNA topoisomerase II/histidine kinase"/>
    <property type="match status" value="1"/>
</dbReference>
<dbReference type="Proteomes" id="UP000054375">
    <property type="component" value="Unassembled WGS sequence"/>
</dbReference>
<dbReference type="InterPro" id="IPR036890">
    <property type="entry name" value="HATPase_C_sf"/>
</dbReference>
<proteinExistence type="predicted"/>
<dbReference type="PANTHER" id="PTHR43156">
    <property type="entry name" value="STAGE II SPORULATION PROTEIN E-RELATED"/>
    <property type="match status" value="1"/>
</dbReference>
<accession>A0A101RPX9</accession>
<dbReference type="FunFam" id="3.30.450.40:FF:000035">
    <property type="entry name" value="PAS sensor protein"/>
    <property type="match status" value="1"/>
</dbReference>
<dbReference type="InterPro" id="IPR052016">
    <property type="entry name" value="Bact_Sigma-Reg"/>
</dbReference>
<dbReference type="InterPro" id="IPR025751">
    <property type="entry name" value="RsbRD_N_dom"/>
</dbReference>
<dbReference type="SMART" id="SM00065">
    <property type="entry name" value="GAF"/>
    <property type="match status" value="1"/>
</dbReference>
<dbReference type="Pfam" id="PF07228">
    <property type="entry name" value="SpoIIE"/>
    <property type="match status" value="1"/>
</dbReference>
<feature type="domain" description="PPM-type phosphatase" evidence="3">
    <location>
        <begin position="357"/>
        <end position="579"/>
    </location>
</feature>
<dbReference type="CDD" id="cd16936">
    <property type="entry name" value="HATPase_RsbW-like"/>
    <property type="match status" value="1"/>
</dbReference>
<dbReference type="Gene3D" id="3.60.40.10">
    <property type="entry name" value="PPM-type phosphatase domain"/>
    <property type="match status" value="1"/>
</dbReference>
<dbReference type="FunFam" id="3.30.565.10:FF:000028">
    <property type="entry name" value="PAS sensor protein"/>
    <property type="match status" value="1"/>
</dbReference>
<keyword evidence="1" id="KW-0378">Hydrolase</keyword>
<dbReference type="AlphaFoldDB" id="A0A101RPX9"/>
<evidence type="ECO:0000256" key="1">
    <source>
        <dbReference type="ARBA" id="ARBA00022801"/>
    </source>
</evidence>
<evidence type="ECO:0000313" key="4">
    <source>
        <dbReference type="EMBL" id="KUN59572.1"/>
    </source>
</evidence>
<organism evidence="4 5">
    <name type="scientific">Streptomyces griseorubiginosus</name>
    <dbReference type="NCBI Taxonomy" id="67304"/>
    <lineage>
        <taxon>Bacteria</taxon>
        <taxon>Bacillati</taxon>
        <taxon>Actinomycetota</taxon>
        <taxon>Actinomycetes</taxon>
        <taxon>Kitasatosporales</taxon>
        <taxon>Streptomycetaceae</taxon>
        <taxon>Streptomyces</taxon>
    </lineage>
</organism>
<dbReference type="InterPro" id="IPR003018">
    <property type="entry name" value="GAF"/>
</dbReference>
<dbReference type="RefSeq" id="WP_062246081.1">
    <property type="nucleotide sequence ID" value="NZ_JBPJFL010000003.1"/>
</dbReference>
<dbReference type="GO" id="GO:0016791">
    <property type="term" value="F:phosphatase activity"/>
    <property type="evidence" value="ECO:0007669"/>
    <property type="project" value="TreeGrafter"/>
</dbReference>
<dbReference type="InterPro" id="IPR029016">
    <property type="entry name" value="GAF-like_dom_sf"/>
</dbReference>
<dbReference type="SUPFAM" id="SSF81606">
    <property type="entry name" value="PP2C-like"/>
    <property type="match status" value="1"/>
</dbReference>
<dbReference type="Gene3D" id="3.30.565.10">
    <property type="entry name" value="Histidine kinase-like ATPase, C-terminal domain"/>
    <property type="match status" value="1"/>
</dbReference>
<dbReference type="FunFam" id="3.60.40.10:FF:000031">
    <property type="entry name" value="PAS sensor protein"/>
    <property type="match status" value="1"/>
</dbReference>
<name>A0A101RPX9_9ACTN</name>
<dbReference type="SUPFAM" id="SSF55781">
    <property type="entry name" value="GAF domain-like"/>
    <property type="match status" value="1"/>
</dbReference>
<dbReference type="PANTHER" id="PTHR43156:SF2">
    <property type="entry name" value="STAGE II SPORULATION PROTEIN E"/>
    <property type="match status" value="1"/>
</dbReference>
<dbReference type="Pfam" id="PF14361">
    <property type="entry name" value="RsbRD_N"/>
    <property type="match status" value="1"/>
</dbReference>
<dbReference type="EMBL" id="LMWV01000036">
    <property type="protein sequence ID" value="KUN59572.1"/>
    <property type="molecule type" value="Genomic_DNA"/>
</dbReference>
<protein>
    <submittedName>
        <fullName evidence="4">Phosphatase</fullName>
    </submittedName>
</protein>
<dbReference type="InterPro" id="IPR036457">
    <property type="entry name" value="PPM-type-like_dom_sf"/>
</dbReference>
<gene>
    <name evidence="4" type="ORF">AQJ54_39800</name>
</gene>
<comment type="caution">
    <text evidence="4">The sequence shown here is derived from an EMBL/GenBank/DDBJ whole genome shotgun (WGS) entry which is preliminary data.</text>
</comment>
<sequence>MEYTAASLVSRVAGDLGAMADEVIADVVRCLRRDVPELWSNPDLIRMTSQNIAEHVVGVLIGLEHGVEPSEIDPPAAELERARRLARYGTSVTVLLRAFRLGQGVILDRLLAEMPRLTKDAELITAASRLLIAMANGYVDDASEQGVTAFQEERDRRLQWRLSLVNEAGLRIGTTLDIARTTQELADLALDHFADLVTVDLLDSVVHGDCTAAQSPLVLHRVAQSSSAQGGPEPTVGLGAVHACPDGSVVARALATGRPSRHTETPTDPVDAFGSHPACSMLVVPLSARGATLGVARFCRHRNPAPFDDEDLILAQEIAARAAVAIDNARRYTHARATALTLQRSLLPQRTAEQSAVDVACRYLPAGAQAGVGGDWYDVIPLSGARVALVVGDVVGHGIHAAATMGRLRTAVRTLADIDLPPEELLTHLDDVVIRLSAEASADPDTETAGDIGATCLYAVYDPVDGRCSLARAGHVLPAVVSGGGTVELLHLPPGPPLGLGGLPFEAAEVYLPEGSRLALYTDGLVETRDRDIEAGLTLLRHALAQPSASLEAACDTVVQALLPASQPHDDAALLLARTRILGDQQVAAWDVDADPAAVARARSSAAGQLSAWGLEDLHFITELVVSELVTNAIRYGRPPIRLRLIRDRSLLCEVSDAGSTTPHLQRARAFDEGGRGLLLVAQLAERWGTRHARQGKTVWAELGEQKYARPSDPASFL</sequence>
<evidence type="ECO:0000259" key="2">
    <source>
        <dbReference type="SMART" id="SM00065"/>
    </source>
</evidence>
<evidence type="ECO:0000259" key="3">
    <source>
        <dbReference type="SMART" id="SM00331"/>
    </source>
</evidence>
<dbReference type="InterPro" id="IPR001932">
    <property type="entry name" value="PPM-type_phosphatase-like_dom"/>
</dbReference>
<dbReference type="SMART" id="SM00331">
    <property type="entry name" value="PP2C_SIG"/>
    <property type="match status" value="1"/>
</dbReference>
<keyword evidence="5" id="KW-1185">Reference proteome</keyword>
<dbReference type="InterPro" id="IPR003594">
    <property type="entry name" value="HATPase_dom"/>
</dbReference>
<dbReference type="Pfam" id="PF13581">
    <property type="entry name" value="HATPase_c_2"/>
    <property type="match status" value="1"/>
</dbReference>
<evidence type="ECO:0000313" key="5">
    <source>
        <dbReference type="Proteomes" id="UP000054375"/>
    </source>
</evidence>
<dbReference type="Pfam" id="PF13185">
    <property type="entry name" value="GAF_2"/>
    <property type="match status" value="1"/>
</dbReference>